<dbReference type="STRING" id="1217970.SAMN05444002_0361"/>
<dbReference type="Proteomes" id="UP000184932">
    <property type="component" value="Unassembled WGS sequence"/>
</dbReference>
<gene>
    <name evidence="7" type="ORF">SAMN05444002_0361</name>
</gene>
<protein>
    <submittedName>
        <fullName evidence="7">Autotransporter secretion inner membrane protein TamB</fullName>
    </submittedName>
</protein>
<dbReference type="PANTHER" id="PTHR36985">
    <property type="entry name" value="TRANSLOCATION AND ASSEMBLY MODULE SUBUNIT TAMB"/>
    <property type="match status" value="1"/>
</dbReference>
<dbReference type="OrthoDB" id="7784409at2"/>
<evidence type="ECO:0000256" key="3">
    <source>
        <dbReference type="ARBA" id="ARBA00022989"/>
    </source>
</evidence>
<keyword evidence="3" id="KW-1133">Transmembrane helix</keyword>
<feature type="chain" id="PRO_5012590969" evidence="5">
    <location>
        <begin position="19"/>
        <end position="1477"/>
    </location>
</feature>
<feature type="domain" description="Translocation and assembly module TamB C-terminal" evidence="6">
    <location>
        <begin position="1128"/>
        <end position="1477"/>
    </location>
</feature>
<evidence type="ECO:0000256" key="4">
    <source>
        <dbReference type="ARBA" id="ARBA00023136"/>
    </source>
</evidence>
<keyword evidence="2" id="KW-0812">Transmembrane</keyword>
<evidence type="ECO:0000256" key="1">
    <source>
        <dbReference type="ARBA" id="ARBA00004167"/>
    </source>
</evidence>
<sequence length="1477" mass="149690">MRKFLLALLLLFPLAATAQESASEEADKGYLTNLLQDVLSDAGRAVVIDGFQGALSSRATIERITIADDQGTWLTIEGVVLDWNRAALLRGRLEVSEFSAERLVLPRGPLTSDAPSPEATPFAIPELPVSIDIAKLAVDRAEIGAALLGQDAVMRLAGKARLADGGANVDIALDRLDGKEGAITLVARYDPAAEEAAVNLDMREGPAGIAADKLNIPGRPALTLALQGEGPISDLDLRLAVTSDDEERLGGTISLAASEAADAPFTVTVDLSGDVTPLFAPDLRDFFGPDISLQARVERDAAGQLSLSGLSLGARTATIEGDFQFSPSGWPRRMDLSLALADPAGAPVVLPFGGGETSVARATLQLDYDEADGRGFTANAEATGVRTTGFVAEAMTIGLEGSITSGEAEEIGAIAANVTLDARGLAPDDTALARAVGEAIAGQFTLAYDEGQPLRISGLALRGADFGLTGEATLDGVDTDLGTALDLRLEAEDLARFAPLAGVDLEGAAGLGIKGNVALLSGAFDLGLEGTTTDLAIGQDVVDRLLAGDGRIEVSVLRNENGITLRKAEARTEAARIAANGTVATAASALDFTAELPDIAPLFDGETARGAARLSGRVALAGTELQTASIAALLSSETGDVILPVGAGLTLSGGTLDIGYGAEEGRWRADAVFRDFETEGYAAQAFTLKGSGSLVQAQGGGLAAMAGELALSGDGISAEDAAMAQAVGESAGLETAFSYLADGPLDLSEIRFISGETTLTGSARLAAPAGQGPITFDATLATPALSRFAGLAGLPLTGAASVKATGTVRPDTGTADLRVDGTTQGLGIGDARLDPVLGGAGRLGADIAYAADGPLRVTNLALGLDQTEVTGTVTLAQPLGGAPITYDLALDAPALSRFSSLAGLPLNGATQATATGLFDPATGALDLALDGRAQGLGIGNATADRLTAGNATYAAQVSRASADTPLTINQARFDGPNLDIEASGTPNALTLEARLADLGLIAPDFGGPVTASGTVTSQDGTTGLDIRATGPGDTQATISGTISGGQGNLSITGQAPLGLANAFISPQRLNGAAQVDLQLNGPLALESLSGTVTTSNARAVAPEVGVSLEGINGTVTLAGGAARVDIGATGGEGGRLAVSGSVGLTAPQSADLTVTLQRFALRDPQLYDTSVSGAVTLAGPLAGGAVVTGRLEMGRTEIRIPSSGMTGIHDIPAITHVGASTAVRVTQDRAGLNEAGSGSGNGGSGGGFGLDITLAAPNQVFVRGRGLDAELGGSLRLTGTTSNIIPIGAFELVRGRLDILSQRFQLTEGRARLTGSFDADLRLVATTEKNGYSISVILEGSPSNPQISFTSAPTLPQDEILAQLIFGRDLTTLSPLQALELASAVAALAGRGGEGIMGRLRDQFGLDDLDVSQTDDGETSVRAGKYISENLYSDVEVESDGTTELNLNLQIGPNVNVKGSTSSDGNAGIGIFFERDY</sequence>
<keyword evidence="8" id="KW-1185">Reference proteome</keyword>
<evidence type="ECO:0000313" key="7">
    <source>
        <dbReference type="EMBL" id="SIN78326.1"/>
    </source>
</evidence>
<comment type="subcellular location">
    <subcellularLocation>
        <location evidence="1">Membrane</location>
        <topology evidence="1">Single-pass membrane protein</topology>
    </subcellularLocation>
</comment>
<dbReference type="Pfam" id="PF04357">
    <property type="entry name" value="TamB"/>
    <property type="match status" value="1"/>
</dbReference>
<evidence type="ECO:0000313" key="8">
    <source>
        <dbReference type="Proteomes" id="UP000184932"/>
    </source>
</evidence>
<dbReference type="EMBL" id="FSRL01000001">
    <property type="protein sequence ID" value="SIN78326.1"/>
    <property type="molecule type" value="Genomic_DNA"/>
</dbReference>
<dbReference type="GO" id="GO:0097347">
    <property type="term" value="C:TAM protein secretion complex"/>
    <property type="evidence" value="ECO:0007669"/>
    <property type="project" value="TreeGrafter"/>
</dbReference>
<keyword evidence="4" id="KW-0472">Membrane</keyword>
<keyword evidence="5" id="KW-0732">Signal</keyword>
<proteinExistence type="predicted"/>
<organism evidence="7 8">
    <name type="scientific">Vannielia litorea</name>
    <dbReference type="NCBI Taxonomy" id="1217970"/>
    <lineage>
        <taxon>Bacteria</taxon>
        <taxon>Pseudomonadati</taxon>
        <taxon>Pseudomonadota</taxon>
        <taxon>Alphaproteobacteria</taxon>
        <taxon>Rhodobacterales</taxon>
        <taxon>Paracoccaceae</taxon>
        <taxon>Vannielia</taxon>
    </lineage>
</organism>
<dbReference type="GO" id="GO:0005886">
    <property type="term" value="C:plasma membrane"/>
    <property type="evidence" value="ECO:0007669"/>
    <property type="project" value="InterPro"/>
</dbReference>
<evidence type="ECO:0000256" key="5">
    <source>
        <dbReference type="SAM" id="SignalP"/>
    </source>
</evidence>
<accession>A0A1N6E5Q1</accession>
<dbReference type="PANTHER" id="PTHR36985:SF1">
    <property type="entry name" value="TRANSLOCATION AND ASSEMBLY MODULE SUBUNIT TAMB"/>
    <property type="match status" value="1"/>
</dbReference>
<dbReference type="InterPro" id="IPR007452">
    <property type="entry name" value="TamB_C"/>
</dbReference>
<dbReference type="GO" id="GO:0009306">
    <property type="term" value="P:protein secretion"/>
    <property type="evidence" value="ECO:0007669"/>
    <property type="project" value="InterPro"/>
</dbReference>
<feature type="signal peptide" evidence="5">
    <location>
        <begin position="1"/>
        <end position="18"/>
    </location>
</feature>
<evidence type="ECO:0000256" key="2">
    <source>
        <dbReference type="ARBA" id="ARBA00022692"/>
    </source>
</evidence>
<reference evidence="8" key="1">
    <citation type="submission" date="2016-11" db="EMBL/GenBank/DDBJ databases">
        <authorList>
            <person name="Varghese N."/>
            <person name="Submissions S."/>
        </authorList>
    </citation>
    <scope>NUCLEOTIDE SEQUENCE [LARGE SCALE GENOMIC DNA]</scope>
    <source>
        <strain evidence="8">DSM 29440</strain>
    </source>
</reference>
<dbReference type="RefSeq" id="WP_074254553.1">
    <property type="nucleotide sequence ID" value="NZ_FSRL01000001.1"/>
</dbReference>
<evidence type="ECO:0000259" key="6">
    <source>
        <dbReference type="Pfam" id="PF04357"/>
    </source>
</evidence>
<name>A0A1N6E5Q1_9RHOB</name>